<feature type="compositionally biased region" description="Basic and acidic residues" evidence="6">
    <location>
        <begin position="335"/>
        <end position="347"/>
    </location>
</feature>
<keyword evidence="3" id="KW-0732">Signal</keyword>
<dbReference type="InterPro" id="IPR008511">
    <property type="entry name" value="ROH1-like"/>
</dbReference>
<evidence type="ECO:0000256" key="1">
    <source>
        <dbReference type="ARBA" id="ARBA00004167"/>
    </source>
</evidence>
<organism evidence="8 9">
    <name type="scientific">Zizania palustris</name>
    <name type="common">Northern wild rice</name>
    <dbReference type="NCBI Taxonomy" id="103762"/>
    <lineage>
        <taxon>Eukaryota</taxon>
        <taxon>Viridiplantae</taxon>
        <taxon>Streptophyta</taxon>
        <taxon>Embryophyta</taxon>
        <taxon>Tracheophyta</taxon>
        <taxon>Spermatophyta</taxon>
        <taxon>Magnoliopsida</taxon>
        <taxon>Liliopsida</taxon>
        <taxon>Poales</taxon>
        <taxon>Poaceae</taxon>
        <taxon>BOP clade</taxon>
        <taxon>Oryzoideae</taxon>
        <taxon>Oryzeae</taxon>
        <taxon>Zizaniinae</taxon>
        <taxon>Zizania</taxon>
    </lineage>
</organism>
<name>A0A8J5W682_ZIZPA</name>
<dbReference type="PANTHER" id="PTHR23213">
    <property type="entry name" value="FORMIN-RELATED"/>
    <property type="match status" value="1"/>
</dbReference>
<dbReference type="InterPro" id="IPR027643">
    <property type="entry name" value="Formin-like_plant"/>
</dbReference>
<feature type="domain" description="FH2" evidence="7">
    <location>
        <begin position="180"/>
        <end position="295"/>
    </location>
</feature>
<feature type="region of interest" description="Disordered" evidence="6">
    <location>
        <begin position="309"/>
        <end position="360"/>
    </location>
</feature>
<dbReference type="GO" id="GO:0016020">
    <property type="term" value="C:membrane"/>
    <property type="evidence" value="ECO:0007669"/>
    <property type="project" value="UniProtKB-SubCell"/>
</dbReference>
<dbReference type="InterPro" id="IPR015425">
    <property type="entry name" value="FH2_Formin"/>
</dbReference>
<keyword evidence="4" id="KW-1133">Transmembrane helix</keyword>
<dbReference type="AlphaFoldDB" id="A0A8J5W682"/>
<dbReference type="EMBL" id="JAAALK010000084">
    <property type="protein sequence ID" value="KAG8083658.1"/>
    <property type="molecule type" value="Genomic_DNA"/>
</dbReference>
<reference evidence="8" key="2">
    <citation type="submission" date="2021-02" db="EMBL/GenBank/DDBJ databases">
        <authorList>
            <person name="Kimball J.A."/>
            <person name="Haas M.W."/>
            <person name="Macchietto M."/>
            <person name="Kono T."/>
            <person name="Duquette J."/>
            <person name="Shao M."/>
        </authorList>
    </citation>
    <scope>NUCLEOTIDE SEQUENCE</scope>
    <source>
        <tissue evidence="8">Fresh leaf tissue</tissue>
    </source>
</reference>
<sequence length="360" mass="39024">MAAPPLSPLTRSRRSGRGTEERLVQPPQRAIAGDRVAGRCSVGSVVPTVAGGPAVPHASSSVSPTPRQYRDAVGGGGRRGGVPVTCGGDPRELMPGEGEGEGGGVGGGEEILSVAWIRQLLEVFILCQEVFRVVVVQARRRGVLTAAGERLVVEFRERAVKALDVCNAATDDTERYRQLGLDVVSSLGDDLQNVRRAACLDADALTISVASLGHRLVKANEFLTTGMRSLDEDSGFHRRLVLFVEPSQEQITCLLEEEKRMRSLVRATDDYFHGSTGKDEGLRLFVVVRDFLAILDKVCREVKEQAEAAAKASKKPAPAPRTRSRQSSQSSLSFRDPRQQIQDRRAAAQEPAKQQLIKLL</sequence>
<dbReference type="GO" id="GO:0045010">
    <property type="term" value="P:actin nucleation"/>
    <property type="evidence" value="ECO:0007669"/>
    <property type="project" value="InterPro"/>
</dbReference>
<dbReference type="GO" id="GO:0051015">
    <property type="term" value="F:actin filament binding"/>
    <property type="evidence" value="ECO:0007669"/>
    <property type="project" value="InterPro"/>
</dbReference>
<feature type="region of interest" description="Disordered" evidence="6">
    <location>
        <begin position="51"/>
        <end position="104"/>
    </location>
</feature>
<dbReference type="Proteomes" id="UP000729402">
    <property type="component" value="Unassembled WGS sequence"/>
</dbReference>
<evidence type="ECO:0000256" key="6">
    <source>
        <dbReference type="SAM" id="MobiDB-lite"/>
    </source>
</evidence>
<feature type="region of interest" description="Disordered" evidence="6">
    <location>
        <begin position="1"/>
        <end position="31"/>
    </location>
</feature>
<dbReference type="PANTHER" id="PTHR23213:SF386">
    <property type="entry name" value="FORMIN-LIKE PROTEIN 18"/>
    <property type="match status" value="1"/>
</dbReference>
<dbReference type="Pfam" id="PF05633">
    <property type="entry name" value="ROH1-like"/>
    <property type="match status" value="1"/>
</dbReference>
<reference evidence="8" key="1">
    <citation type="journal article" date="2021" name="bioRxiv">
        <title>Whole Genome Assembly and Annotation of Northern Wild Rice, Zizania palustris L., Supports a Whole Genome Duplication in the Zizania Genus.</title>
        <authorList>
            <person name="Haas M."/>
            <person name="Kono T."/>
            <person name="Macchietto M."/>
            <person name="Millas R."/>
            <person name="McGilp L."/>
            <person name="Shao M."/>
            <person name="Duquette J."/>
            <person name="Hirsch C.N."/>
            <person name="Kimball J."/>
        </authorList>
    </citation>
    <scope>NUCLEOTIDE SEQUENCE</scope>
    <source>
        <tissue evidence="8">Fresh leaf tissue</tissue>
    </source>
</reference>
<evidence type="ECO:0000313" key="9">
    <source>
        <dbReference type="Proteomes" id="UP000729402"/>
    </source>
</evidence>
<keyword evidence="9" id="KW-1185">Reference proteome</keyword>
<accession>A0A8J5W682</accession>
<evidence type="ECO:0000256" key="2">
    <source>
        <dbReference type="ARBA" id="ARBA00022692"/>
    </source>
</evidence>
<protein>
    <recommendedName>
        <fullName evidence="7">FH2 domain-containing protein</fullName>
    </recommendedName>
</protein>
<feature type="compositionally biased region" description="Low complexity" evidence="6">
    <location>
        <begin position="51"/>
        <end position="66"/>
    </location>
</feature>
<evidence type="ECO:0000313" key="8">
    <source>
        <dbReference type="EMBL" id="KAG8083658.1"/>
    </source>
</evidence>
<dbReference type="OrthoDB" id="1668162at2759"/>
<evidence type="ECO:0000256" key="3">
    <source>
        <dbReference type="ARBA" id="ARBA00022729"/>
    </source>
</evidence>
<comment type="subcellular location">
    <subcellularLocation>
        <location evidence="1">Membrane</location>
        <topology evidence="1">Single-pass membrane protein</topology>
    </subcellularLocation>
</comment>
<gene>
    <name evidence="8" type="ORF">GUJ93_ZPchr0016g2558</name>
</gene>
<comment type="caution">
    <text evidence="8">The sequence shown here is derived from an EMBL/GenBank/DDBJ whole genome shotgun (WGS) entry which is preliminary data.</text>
</comment>
<proteinExistence type="predicted"/>
<evidence type="ECO:0000259" key="7">
    <source>
        <dbReference type="Pfam" id="PF02181"/>
    </source>
</evidence>
<keyword evidence="2" id="KW-0812">Transmembrane</keyword>
<keyword evidence="5" id="KW-0472">Membrane</keyword>
<evidence type="ECO:0000256" key="4">
    <source>
        <dbReference type="ARBA" id="ARBA00022989"/>
    </source>
</evidence>
<evidence type="ECO:0000256" key="5">
    <source>
        <dbReference type="ARBA" id="ARBA00023136"/>
    </source>
</evidence>
<dbReference type="Pfam" id="PF02181">
    <property type="entry name" value="FH2"/>
    <property type="match status" value="1"/>
</dbReference>